<keyword evidence="3" id="KW-1185">Reference proteome</keyword>
<dbReference type="Proteomes" id="UP000823674">
    <property type="component" value="Chromosome A02"/>
</dbReference>
<evidence type="ECO:0000313" key="3">
    <source>
        <dbReference type="Proteomes" id="UP000823674"/>
    </source>
</evidence>
<sequence length="342" mass="39199">MHAHQYQKQQGNSTAILISSYKFGMFDPQRKTLLIDRQQHRFIAQFLSTQTPVSSTDIRSPLSTEATFLSTNIFHPTSIDTLVQKSIDIEPLDMVATLILVRDEKGDRHDQEDHLRNAAGQMIDAQGAAIPYREFDEFRRITLVSIDARLQTSIDERQPEPIDIFSRASIDGTCRVDHILQCREDHDSRGVRSKTPTSGPALFMSASIDKLTPPSIDKERQTAIDRQPPVPIDRCTPLTYRVQQPKIDIARLNALMPQPKPRETTNTHSGDAAEPMEYTYRTRSDLEESDDFEAFWRYLVKASELTIKHDHRSTLKRNNRSMFNRDIDRRQSAQKPVLSKPT</sequence>
<accession>A0ABQ7NJ80</accession>
<organism evidence="2 3">
    <name type="scientific">Brassica rapa subsp. trilocularis</name>
    <dbReference type="NCBI Taxonomy" id="1813537"/>
    <lineage>
        <taxon>Eukaryota</taxon>
        <taxon>Viridiplantae</taxon>
        <taxon>Streptophyta</taxon>
        <taxon>Embryophyta</taxon>
        <taxon>Tracheophyta</taxon>
        <taxon>Spermatophyta</taxon>
        <taxon>Magnoliopsida</taxon>
        <taxon>eudicotyledons</taxon>
        <taxon>Gunneridae</taxon>
        <taxon>Pentapetalae</taxon>
        <taxon>rosids</taxon>
        <taxon>malvids</taxon>
        <taxon>Brassicales</taxon>
        <taxon>Brassicaceae</taxon>
        <taxon>Brassiceae</taxon>
        <taxon>Brassica</taxon>
    </lineage>
</organism>
<feature type="region of interest" description="Disordered" evidence="1">
    <location>
        <begin position="316"/>
        <end position="342"/>
    </location>
</feature>
<reference evidence="2 3" key="1">
    <citation type="submission" date="2021-03" db="EMBL/GenBank/DDBJ databases">
        <authorList>
            <person name="King G.J."/>
            <person name="Bancroft I."/>
            <person name="Baten A."/>
            <person name="Bloomfield J."/>
            <person name="Borpatragohain P."/>
            <person name="He Z."/>
            <person name="Irish N."/>
            <person name="Irwin J."/>
            <person name="Liu K."/>
            <person name="Mauleon R.P."/>
            <person name="Moore J."/>
            <person name="Morris R."/>
            <person name="Ostergaard L."/>
            <person name="Wang B."/>
            <person name="Wells R."/>
        </authorList>
    </citation>
    <scope>NUCLEOTIDE SEQUENCE [LARGE SCALE GENOMIC DNA]</scope>
    <source>
        <strain evidence="2">R-o-18</strain>
        <tissue evidence="2">Leaf</tissue>
    </source>
</reference>
<evidence type="ECO:0000256" key="1">
    <source>
        <dbReference type="SAM" id="MobiDB-lite"/>
    </source>
</evidence>
<comment type="caution">
    <text evidence="2">The sequence shown here is derived from an EMBL/GenBank/DDBJ whole genome shotgun (WGS) entry which is preliminary data.</text>
</comment>
<name>A0ABQ7NJ80_BRACM</name>
<protein>
    <submittedName>
        <fullName evidence="2">Uncharacterized protein</fullName>
    </submittedName>
</protein>
<dbReference type="EMBL" id="JADBGQ010000002">
    <property type="protein sequence ID" value="KAG5410942.1"/>
    <property type="molecule type" value="Genomic_DNA"/>
</dbReference>
<gene>
    <name evidence="2" type="primary">A02g508090.1_BraROA</name>
    <name evidence="2" type="ORF">IGI04_007261</name>
</gene>
<proteinExistence type="predicted"/>
<evidence type="ECO:0000313" key="2">
    <source>
        <dbReference type="EMBL" id="KAG5410942.1"/>
    </source>
</evidence>